<keyword evidence="3" id="KW-1185">Reference proteome</keyword>
<feature type="region of interest" description="Disordered" evidence="1">
    <location>
        <begin position="1169"/>
        <end position="1197"/>
    </location>
</feature>
<dbReference type="InterPro" id="IPR011333">
    <property type="entry name" value="SKP1/BTB/POZ_sf"/>
</dbReference>
<evidence type="ECO:0000313" key="2">
    <source>
        <dbReference type="EMBL" id="SAM08805.1"/>
    </source>
</evidence>
<gene>
    <name evidence="2" type="primary">ABSGL_14471.1 scaffold 14663</name>
</gene>
<organism evidence="2">
    <name type="scientific">Absidia glauca</name>
    <name type="common">Pin mould</name>
    <dbReference type="NCBI Taxonomy" id="4829"/>
    <lineage>
        <taxon>Eukaryota</taxon>
        <taxon>Fungi</taxon>
        <taxon>Fungi incertae sedis</taxon>
        <taxon>Mucoromycota</taxon>
        <taxon>Mucoromycotina</taxon>
        <taxon>Mucoromycetes</taxon>
        <taxon>Mucorales</taxon>
        <taxon>Cunninghamellaceae</taxon>
        <taxon>Absidia</taxon>
    </lineage>
</organism>
<protein>
    <recommendedName>
        <fullName evidence="4">BTB domain-containing protein</fullName>
    </recommendedName>
</protein>
<accession>A0A168SR81</accession>
<dbReference type="STRING" id="4829.A0A168SR81"/>
<proteinExistence type="predicted"/>
<dbReference type="CDD" id="cd18186">
    <property type="entry name" value="BTB_POZ_ZBTB_KLHL-like"/>
    <property type="match status" value="1"/>
</dbReference>
<evidence type="ECO:0000313" key="3">
    <source>
        <dbReference type="Proteomes" id="UP000078561"/>
    </source>
</evidence>
<feature type="compositionally biased region" description="Polar residues" evidence="1">
    <location>
        <begin position="1173"/>
        <end position="1184"/>
    </location>
</feature>
<sequence length="1398" mass="155835">MKRSNSQSDSPGTNEIRLHNVYKALSSPHSSTSKRYLKSLASAPSTTIDQLLCKISSHARKTRPTTSNPSATVEKAPSEEWPLHRLLACFEAILCSMKSRSSQDDLLPLRSFKVCFRLVLDTFSADSNATDDISDATKAHAAKCWYKLLDHLARLTQQTSGTKVTGLVKAILSDIRSRQAHLHILDWATDVTEKDMSPHLELATDGRTLLKARSYGLRGLFTQASFFGVDLIVHNAYHRLLHQNLFYYSGFSITAEHIRTTASGKRRRLGHTTTATATTTAQFSLCLASSQLLDALCKVEEDQQDSFDSTESRHHLWNNIGQALSTVLARTWTGALMDLLELNNNNDNTTTSTGHNGMVDKGRPFYYLTTALVKLPPDSPVYLHLESFPGSYTLTQGLSTFFAQLVYSIQQPQSSGGAKTKIDSPARGLSRAGMQSDGLRSVYTMDVLIKLLTRLCHLSWRIILPHLNVETGTIFTVSIQMFGKQMTRCLTNFLLAFTACPVSVETLVTLASNSDLLSTDLCADVVIRGYFGLDSTLLQHCQPLLSPLLETLMQYIQVVPDEWRTEIGPRIAWCLRSQMALLYGDNNKLDDSVLLPKYEKLVVYLLHDEGAVKQLAESSTGLGNYIWEPTILHVRLGLEAAASLTSSTTIDPSHEQTQALKKAKRALVALEKVSHHPRACERLVETTVLELIDPSLIPCVGFPSVVGGSSLQMPIEVWSVYGLLVRLLASLAGRTSLLRSKLLHERQLIGVVMGLLWRALRYESILIAQDILITLKQVNVCQDLVSSSLQVVYAYRYDSTATLEWLQWKQQDDTGASLTLVAALLSTLVPWRGLLDGKWRNIAHSWCLVLGGQIDNALILLEHLAPIESCGKQMIQENGDDLNNLSQMLVDLSHPLLSYRINPSNNTIVPIFQPLDEDPSVGGGTSLTTGNDSCDTQPTDDDDTQRPLLVEFDGTDTTPASCDRIDKEKSDNVSPDDGDNNSVHNPEPEIHHSYVNQENYIEATLRILTKVIMNGANLKLMILNDSFTRLFAPLIMLDDPKSWPYSTKDPRSIAARLGTTLWTRVDELGRLFQFFGQNEDDVNHRHELTAVALVYTSFWDTTHWHSTLGLFSFDTTKESIVYSTCPFGILCHMLMFDDTGRRHTAAQALATLALSLKSTWQHDLDQGLEENKQQQQGASLSSTTGEKEGEVVIRTNDSPTPLRVRAQDLTWASPVFQAMLSDRYLESSTDSIYLHDITMAGLEHFIHVSQWLQKKCAAGGCHAYDVDDQLVGGWDQVMALIHMADRYGCMTIQLLGERWIMQKIKKRHPGYLSGCLATYLYLRDKYHTQDGGGLTCKTWPFHRVLNQCVKAMLLDVTHLVDDPAFKDLIRIDADATHLDAIETFCNAALVLFQHTPLD</sequence>
<dbReference type="EMBL" id="LT554937">
    <property type="protein sequence ID" value="SAM08805.1"/>
    <property type="molecule type" value="Genomic_DNA"/>
</dbReference>
<dbReference type="InParanoid" id="A0A168SR81"/>
<dbReference type="Proteomes" id="UP000078561">
    <property type="component" value="Unassembled WGS sequence"/>
</dbReference>
<feature type="region of interest" description="Disordered" evidence="1">
    <location>
        <begin position="912"/>
        <end position="991"/>
    </location>
</feature>
<name>A0A168SR81_ABSGL</name>
<evidence type="ECO:0000256" key="1">
    <source>
        <dbReference type="SAM" id="MobiDB-lite"/>
    </source>
</evidence>
<dbReference type="OrthoDB" id="5353557at2759"/>
<reference evidence="2" key="1">
    <citation type="submission" date="2016-04" db="EMBL/GenBank/DDBJ databases">
        <authorList>
            <person name="Evans L.H."/>
            <person name="Alamgir A."/>
            <person name="Owens N."/>
            <person name="Weber N.D."/>
            <person name="Virtaneva K."/>
            <person name="Barbian K."/>
            <person name="Babar A."/>
            <person name="Rosenke K."/>
        </authorList>
    </citation>
    <scope>NUCLEOTIDE SEQUENCE [LARGE SCALE GENOMIC DNA]</scope>
    <source>
        <strain evidence="2">CBS 101.48</strain>
    </source>
</reference>
<evidence type="ECO:0008006" key="4">
    <source>
        <dbReference type="Google" id="ProtNLM"/>
    </source>
</evidence>
<dbReference type="Gene3D" id="3.30.710.10">
    <property type="entry name" value="Potassium Channel Kv1.1, Chain A"/>
    <property type="match status" value="1"/>
</dbReference>